<name>A0AA38GTJ4_TAXCH</name>
<dbReference type="Proteomes" id="UP000824469">
    <property type="component" value="Unassembled WGS sequence"/>
</dbReference>
<comment type="caution">
    <text evidence="2">The sequence shown here is derived from an EMBL/GenBank/DDBJ whole genome shotgun (WGS) entry which is preliminary data.</text>
</comment>
<dbReference type="AlphaFoldDB" id="A0AA38GTJ4"/>
<evidence type="ECO:0000313" key="2">
    <source>
        <dbReference type="EMBL" id="KAH9327913.1"/>
    </source>
</evidence>
<feature type="non-terminal residue" evidence="2">
    <location>
        <position position="1"/>
    </location>
</feature>
<keyword evidence="1" id="KW-0472">Membrane</keyword>
<proteinExistence type="predicted"/>
<evidence type="ECO:0000256" key="1">
    <source>
        <dbReference type="SAM" id="Phobius"/>
    </source>
</evidence>
<gene>
    <name evidence="2" type="ORF">KI387_000021</name>
</gene>
<keyword evidence="1" id="KW-1133">Transmembrane helix</keyword>
<feature type="transmembrane region" description="Helical" evidence="1">
    <location>
        <begin position="47"/>
        <end position="68"/>
    </location>
</feature>
<evidence type="ECO:0000313" key="3">
    <source>
        <dbReference type="Proteomes" id="UP000824469"/>
    </source>
</evidence>
<accession>A0AA38GTJ4</accession>
<sequence length="72" mass="7608">FGVVMAWNVFKFCTALRGLGSVMILLVLGIVGVTYYAVVIANYGPELLSGGLETATSFLILLLFHALVSGLS</sequence>
<protein>
    <submittedName>
        <fullName evidence="2">Uncharacterized protein</fullName>
    </submittedName>
</protein>
<dbReference type="EMBL" id="JAHRHJ020000001">
    <property type="protein sequence ID" value="KAH9327913.1"/>
    <property type="molecule type" value="Genomic_DNA"/>
</dbReference>
<feature type="transmembrane region" description="Helical" evidence="1">
    <location>
        <begin position="21"/>
        <end position="41"/>
    </location>
</feature>
<organism evidence="2 3">
    <name type="scientific">Taxus chinensis</name>
    <name type="common">Chinese yew</name>
    <name type="synonym">Taxus wallichiana var. chinensis</name>
    <dbReference type="NCBI Taxonomy" id="29808"/>
    <lineage>
        <taxon>Eukaryota</taxon>
        <taxon>Viridiplantae</taxon>
        <taxon>Streptophyta</taxon>
        <taxon>Embryophyta</taxon>
        <taxon>Tracheophyta</taxon>
        <taxon>Spermatophyta</taxon>
        <taxon>Pinopsida</taxon>
        <taxon>Pinidae</taxon>
        <taxon>Conifers II</taxon>
        <taxon>Cupressales</taxon>
        <taxon>Taxaceae</taxon>
        <taxon>Taxus</taxon>
    </lineage>
</organism>
<keyword evidence="3" id="KW-1185">Reference proteome</keyword>
<reference evidence="2 3" key="1">
    <citation type="journal article" date="2021" name="Nat. Plants">
        <title>The Taxus genome provides insights into paclitaxel biosynthesis.</title>
        <authorList>
            <person name="Xiong X."/>
            <person name="Gou J."/>
            <person name="Liao Q."/>
            <person name="Li Y."/>
            <person name="Zhou Q."/>
            <person name="Bi G."/>
            <person name="Li C."/>
            <person name="Du R."/>
            <person name="Wang X."/>
            <person name="Sun T."/>
            <person name="Guo L."/>
            <person name="Liang H."/>
            <person name="Lu P."/>
            <person name="Wu Y."/>
            <person name="Zhang Z."/>
            <person name="Ro D.K."/>
            <person name="Shang Y."/>
            <person name="Huang S."/>
            <person name="Yan J."/>
        </authorList>
    </citation>
    <scope>NUCLEOTIDE SEQUENCE [LARGE SCALE GENOMIC DNA]</scope>
    <source>
        <strain evidence="2">Ta-2019</strain>
    </source>
</reference>
<keyword evidence="1" id="KW-0812">Transmembrane</keyword>